<dbReference type="HOGENOM" id="CLU_000680_1_3_1"/>
<proteinExistence type="predicted"/>
<evidence type="ECO:0000313" key="3">
    <source>
        <dbReference type="Ensembl" id="ENSLOCP00000017142.1"/>
    </source>
</evidence>
<protein>
    <submittedName>
        <fullName evidence="3">Uncharacterized protein</fullName>
    </submittedName>
</protein>
<organism evidence="3 4">
    <name type="scientific">Lepisosteus oculatus</name>
    <name type="common">Spotted gar</name>
    <dbReference type="NCBI Taxonomy" id="7918"/>
    <lineage>
        <taxon>Eukaryota</taxon>
        <taxon>Metazoa</taxon>
        <taxon>Chordata</taxon>
        <taxon>Craniata</taxon>
        <taxon>Vertebrata</taxon>
        <taxon>Euteleostomi</taxon>
        <taxon>Actinopterygii</taxon>
        <taxon>Neopterygii</taxon>
        <taxon>Holostei</taxon>
        <taxon>Semionotiformes</taxon>
        <taxon>Lepisosteidae</taxon>
        <taxon>Lepisosteus</taxon>
    </lineage>
</organism>
<dbReference type="EMBL" id="AHAT01007201">
    <property type="status" value="NOT_ANNOTATED_CDS"/>
    <property type="molecule type" value="Genomic_DNA"/>
</dbReference>
<sequence length="704" mass="80628">IVVDGLWAGTKVHLICVYAPGERSVRTSFFADLAPWCTTNRRVFFGGDFNEDILARTTEATKINQMLRDFELKVLKNFPVTWQNTRGVGKRLDYMFVSSGISIQSVKVTPTWFSDHVIIWVEIGGSCTCFGRGVWKLNTVLQEHDYIQLIRDKLQLWVAQKSSRTGLIEWWEGMKRRLKGISQQYCTLRACRKNMEVWRLQKELQKIYEQGNCGLVFDVQRAQELKVQLKEIQVRRARDFLFSLGDSVMEQSEDLSSQFFRSVWAKQVKRNFEGIRVSYERVVRSSEGILEAALRYFGTCFQEESKNIEPMEEIARLVVNRSEAQEIEGLDSGFELLEVEKAMRSLGKGKVLIDGVPVEFYLTFWDLLGLVLVEVFEEILKGRGLSESMRQGVPALLYKKGDSLDLSNWRPQLLCVDYKVLAKVLCSPFGSLISRVAGRSISWNFKLIRDSIAWAFACSLDQEKAFDKVHHTFVWLVLQKFCLSPRFVNWLNVGFRVCINGHLGGKVQIGGGVRQGCRLSPLLYILYVEPLLIMIRSNSKVDGLCVPGSGGRQESDDVTLLLSSEFSLQYALETVNKFGWATGSKINRDKNIIKIFGKWRNKAEVSETLRAELGPIKILGVEFGSGVLRLHNWETQLNWRNRRLSYIGKVQVIKMDILPMLVFLANVFSVPTCYHKKLSSRDMSATKWGYHAAKERWKTLFDLG</sequence>
<dbReference type="eggNOG" id="KOG1075">
    <property type="taxonomic scope" value="Eukaryota"/>
</dbReference>
<dbReference type="AlphaFoldDB" id="W5N933"/>
<dbReference type="Pfam" id="PF03372">
    <property type="entry name" value="Exo_endo_phos"/>
    <property type="match status" value="1"/>
</dbReference>
<dbReference type="InterPro" id="IPR036691">
    <property type="entry name" value="Endo/exonu/phosph_ase_sf"/>
</dbReference>
<evidence type="ECO:0000313" key="4">
    <source>
        <dbReference type="Proteomes" id="UP000018468"/>
    </source>
</evidence>
<dbReference type="Ensembl" id="ENSLOCT00000017173.1">
    <property type="protein sequence ID" value="ENSLOCP00000017142.1"/>
    <property type="gene ID" value="ENSLOCG00000013905.1"/>
</dbReference>
<dbReference type="GeneTree" id="ENSGT00940000163630"/>
<reference evidence="3" key="3">
    <citation type="submission" date="2025-09" db="UniProtKB">
        <authorList>
            <consortium name="Ensembl"/>
        </authorList>
    </citation>
    <scope>IDENTIFICATION</scope>
</reference>
<reference evidence="3" key="2">
    <citation type="submission" date="2025-08" db="UniProtKB">
        <authorList>
            <consortium name="Ensembl"/>
        </authorList>
    </citation>
    <scope>IDENTIFICATION</scope>
</reference>
<dbReference type="GO" id="GO:0003824">
    <property type="term" value="F:catalytic activity"/>
    <property type="evidence" value="ECO:0007669"/>
    <property type="project" value="InterPro"/>
</dbReference>
<evidence type="ECO:0000259" key="2">
    <source>
        <dbReference type="Pfam" id="PF03372"/>
    </source>
</evidence>
<dbReference type="Proteomes" id="UP000018468">
    <property type="component" value="Linkage group LG7"/>
</dbReference>
<feature type="domain" description="Endonuclease/exonuclease/phosphatase" evidence="2">
    <location>
        <begin position="38"/>
        <end position="116"/>
    </location>
</feature>
<dbReference type="SUPFAM" id="SSF56219">
    <property type="entry name" value="DNase I-like"/>
    <property type="match status" value="1"/>
</dbReference>
<evidence type="ECO:0000259" key="1">
    <source>
        <dbReference type="Pfam" id="PF00078"/>
    </source>
</evidence>
<dbReference type="InterPro" id="IPR043502">
    <property type="entry name" value="DNA/RNA_pol_sf"/>
</dbReference>
<dbReference type="Pfam" id="PF00078">
    <property type="entry name" value="RVT_1"/>
    <property type="match status" value="1"/>
</dbReference>
<dbReference type="CDD" id="cd01650">
    <property type="entry name" value="RT_nLTR_like"/>
    <property type="match status" value="1"/>
</dbReference>
<dbReference type="InParanoid" id="W5N933"/>
<keyword evidence="4" id="KW-1185">Reference proteome</keyword>
<dbReference type="SUPFAM" id="SSF56672">
    <property type="entry name" value="DNA/RNA polymerases"/>
    <property type="match status" value="1"/>
</dbReference>
<dbReference type="STRING" id="7918.ENSLOCP00000017142"/>
<feature type="domain" description="Reverse transcriptase" evidence="1">
    <location>
        <begin position="400"/>
        <end position="621"/>
    </location>
</feature>
<dbReference type="InterPro" id="IPR005135">
    <property type="entry name" value="Endo/exonuclease/phosphatase"/>
</dbReference>
<reference evidence="4" key="1">
    <citation type="submission" date="2011-12" db="EMBL/GenBank/DDBJ databases">
        <title>The Draft Genome of Lepisosteus oculatus.</title>
        <authorList>
            <consortium name="The Broad Institute Genome Assembly &amp; Analysis Group"/>
            <consortium name="Computational R&amp;D Group"/>
            <consortium name="and Sequencing Platform"/>
            <person name="Di Palma F."/>
            <person name="Alfoldi J."/>
            <person name="Johnson J."/>
            <person name="Berlin A."/>
            <person name="Gnerre S."/>
            <person name="Jaffe D."/>
            <person name="MacCallum I."/>
            <person name="Young S."/>
            <person name="Walker B.J."/>
            <person name="Lander E.S."/>
            <person name="Lindblad-Toh K."/>
        </authorList>
    </citation>
    <scope>NUCLEOTIDE SEQUENCE [LARGE SCALE GENOMIC DNA]</scope>
</reference>
<dbReference type="EMBL" id="AHAT01007200">
    <property type="status" value="NOT_ANNOTATED_CDS"/>
    <property type="molecule type" value="Genomic_DNA"/>
</dbReference>
<dbReference type="PANTHER" id="PTHR19446">
    <property type="entry name" value="REVERSE TRANSCRIPTASES"/>
    <property type="match status" value="1"/>
</dbReference>
<dbReference type="OMA" id="RVCINGH"/>
<accession>W5N933</accession>
<dbReference type="InterPro" id="IPR000477">
    <property type="entry name" value="RT_dom"/>
</dbReference>
<dbReference type="Gene3D" id="3.60.10.10">
    <property type="entry name" value="Endonuclease/exonuclease/phosphatase"/>
    <property type="match status" value="1"/>
</dbReference>
<name>W5N933_LEPOC</name>